<keyword evidence="2 4" id="KW-0689">Ribosomal protein</keyword>
<comment type="similarity">
    <text evidence="1 4">Belongs to the universal ribosomal protein uL22 family.</text>
</comment>
<dbReference type="STRING" id="210143.A0A1R3G709"/>
<reference evidence="5 6" key="1">
    <citation type="submission" date="2013-09" db="EMBL/GenBank/DDBJ databases">
        <title>Corchorus capsularis genome sequencing.</title>
        <authorList>
            <person name="Alam M."/>
            <person name="Haque M.S."/>
            <person name="Islam M.S."/>
            <person name="Emdad E.M."/>
            <person name="Islam M.M."/>
            <person name="Ahmed B."/>
            <person name="Halim A."/>
            <person name="Hossen Q.M.M."/>
            <person name="Hossain M.Z."/>
            <person name="Ahmed R."/>
            <person name="Khan M.M."/>
            <person name="Islam R."/>
            <person name="Rashid M.M."/>
            <person name="Khan S.A."/>
            <person name="Rahman M.S."/>
            <person name="Alam M."/>
        </authorList>
    </citation>
    <scope>NUCLEOTIDE SEQUENCE [LARGE SCALE GENOMIC DNA]</scope>
    <source>
        <strain evidence="6">cv. CVL-1</strain>
        <tissue evidence="5">Whole seedling</tissue>
    </source>
</reference>
<dbReference type="Gramene" id="OMO53864">
    <property type="protein sequence ID" value="OMO53864"/>
    <property type="gene ID" value="CCACVL1_28278"/>
</dbReference>
<comment type="caution">
    <text evidence="5">The sequence shown here is derived from an EMBL/GenBank/DDBJ whole genome shotgun (WGS) entry which is preliminary data.</text>
</comment>
<accession>A0A1R3G709</accession>
<dbReference type="InterPro" id="IPR001063">
    <property type="entry name" value="Ribosomal_uL22"/>
</dbReference>
<dbReference type="OrthoDB" id="1728876at2759"/>
<dbReference type="Pfam" id="PF00237">
    <property type="entry name" value="Ribosomal_L22"/>
    <property type="match status" value="1"/>
</dbReference>
<dbReference type="AlphaFoldDB" id="A0A1R3G709"/>
<evidence type="ECO:0000256" key="2">
    <source>
        <dbReference type="ARBA" id="ARBA00022980"/>
    </source>
</evidence>
<keyword evidence="3 4" id="KW-0687">Ribonucleoprotein</keyword>
<dbReference type="Gene3D" id="3.90.470.10">
    <property type="entry name" value="Ribosomal protein L22/L17"/>
    <property type="match status" value="1"/>
</dbReference>
<proteinExistence type="inferred from homology"/>
<dbReference type="PANTHER" id="PTHR13501">
    <property type="entry name" value="CHLOROPLAST 50S RIBOSOMAL PROTEIN L22-RELATED"/>
    <property type="match status" value="1"/>
</dbReference>
<dbReference type="GO" id="GO:0003735">
    <property type="term" value="F:structural constituent of ribosome"/>
    <property type="evidence" value="ECO:0007669"/>
    <property type="project" value="InterPro"/>
</dbReference>
<evidence type="ECO:0000313" key="6">
    <source>
        <dbReference type="Proteomes" id="UP000188268"/>
    </source>
</evidence>
<protein>
    <submittedName>
        <fullName evidence="5">Ribosomal protein L22/L17</fullName>
    </submittedName>
</protein>
<dbReference type="InterPro" id="IPR047867">
    <property type="entry name" value="Ribosomal_uL22_bac/org-type"/>
</dbReference>
<dbReference type="EMBL" id="AWWV01015119">
    <property type="protein sequence ID" value="OMO53864.1"/>
    <property type="molecule type" value="Genomic_DNA"/>
</dbReference>
<dbReference type="SUPFAM" id="SSF54843">
    <property type="entry name" value="Ribosomal protein L22"/>
    <property type="match status" value="1"/>
</dbReference>
<evidence type="ECO:0000313" key="5">
    <source>
        <dbReference type="EMBL" id="OMO53864.1"/>
    </source>
</evidence>
<organism evidence="5 6">
    <name type="scientific">Corchorus capsularis</name>
    <name type="common">Jute</name>
    <dbReference type="NCBI Taxonomy" id="210143"/>
    <lineage>
        <taxon>Eukaryota</taxon>
        <taxon>Viridiplantae</taxon>
        <taxon>Streptophyta</taxon>
        <taxon>Embryophyta</taxon>
        <taxon>Tracheophyta</taxon>
        <taxon>Spermatophyta</taxon>
        <taxon>Magnoliopsida</taxon>
        <taxon>eudicotyledons</taxon>
        <taxon>Gunneridae</taxon>
        <taxon>Pentapetalae</taxon>
        <taxon>rosids</taxon>
        <taxon>malvids</taxon>
        <taxon>Malvales</taxon>
        <taxon>Malvaceae</taxon>
        <taxon>Grewioideae</taxon>
        <taxon>Apeibeae</taxon>
        <taxon>Corchorus</taxon>
    </lineage>
</organism>
<dbReference type="GO" id="GO:0006412">
    <property type="term" value="P:translation"/>
    <property type="evidence" value="ECO:0007669"/>
    <property type="project" value="InterPro"/>
</dbReference>
<dbReference type="Proteomes" id="UP000188268">
    <property type="component" value="Unassembled WGS sequence"/>
</dbReference>
<name>A0A1R3G709_COCAP</name>
<evidence type="ECO:0000256" key="3">
    <source>
        <dbReference type="ARBA" id="ARBA00023274"/>
    </source>
</evidence>
<evidence type="ECO:0000256" key="1">
    <source>
        <dbReference type="ARBA" id="ARBA00009451"/>
    </source>
</evidence>
<dbReference type="InterPro" id="IPR036394">
    <property type="entry name" value="Ribosomal_uL22_sf"/>
</dbReference>
<evidence type="ECO:0000256" key="4">
    <source>
        <dbReference type="RuleBase" id="RU004005"/>
    </source>
</evidence>
<dbReference type="PANTHER" id="PTHR13501:SF8">
    <property type="entry name" value="LARGE RIBOSOMAL SUBUNIT PROTEIN UL22M"/>
    <property type="match status" value="1"/>
</dbReference>
<sequence length="172" mass="19447">MGSKPRQWVPKPATRILQQPDPDMLLPHDYNCCFLTLAPILRCCFSSFAPVSGPCPSFQSTLSTASSDFFMFNPYQIIIHQRNATLGLTKLRLHWDCSHVVRFLLLCGNHNFKEPLSNESPKKVNLVAALVRGMRVEDALLQLKVTVKRAAKTVYQNLEWRDVSLTMALAES</sequence>
<keyword evidence="6" id="KW-1185">Reference proteome</keyword>
<dbReference type="GO" id="GO:0005762">
    <property type="term" value="C:mitochondrial large ribosomal subunit"/>
    <property type="evidence" value="ECO:0007669"/>
    <property type="project" value="TreeGrafter"/>
</dbReference>
<gene>
    <name evidence="5" type="ORF">CCACVL1_28278</name>
</gene>